<feature type="non-terminal residue" evidence="3">
    <location>
        <position position="148"/>
    </location>
</feature>
<comment type="caution">
    <text evidence="3">The sequence shown here is derived from an EMBL/GenBank/DDBJ whole genome shotgun (WGS) entry which is preliminary data.</text>
</comment>
<accession>A0AA35TAR8</accession>
<sequence>KHTRNFFSHHLLNVLVLTSSLLPPSQIARLQAELERCHAATMSKGHELSQALQQVAMVTEQLEHLSQERELLLRTTEMYEVEKRELQDELSQLQHRAEQDEEEKDKIKQRMTGFVSQEKEKFERLATHMKTQQRDLLAKSAQIQQVSG</sequence>
<protein>
    <submittedName>
        <fullName evidence="3">Uncharacterized protein</fullName>
    </submittedName>
</protein>
<evidence type="ECO:0000313" key="4">
    <source>
        <dbReference type="Proteomes" id="UP001174909"/>
    </source>
</evidence>
<name>A0AA35TAR8_GEOBA</name>
<keyword evidence="4" id="KW-1185">Reference proteome</keyword>
<feature type="signal peptide" evidence="2">
    <location>
        <begin position="1"/>
        <end position="27"/>
    </location>
</feature>
<evidence type="ECO:0000256" key="1">
    <source>
        <dbReference type="SAM" id="Coils"/>
    </source>
</evidence>
<feature type="non-terminal residue" evidence="3">
    <location>
        <position position="1"/>
    </location>
</feature>
<evidence type="ECO:0000256" key="2">
    <source>
        <dbReference type="SAM" id="SignalP"/>
    </source>
</evidence>
<evidence type="ECO:0000313" key="3">
    <source>
        <dbReference type="EMBL" id="CAI8044880.1"/>
    </source>
</evidence>
<keyword evidence="1" id="KW-0175">Coiled coil</keyword>
<gene>
    <name evidence="3" type="ORF">GBAR_LOCUS24855</name>
</gene>
<proteinExistence type="predicted"/>
<keyword evidence="2" id="KW-0732">Signal</keyword>
<reference evidence="3" key="1">
    <citation type="submission" date="2023-03" db="EMBL/GenBank/DDBJ databases">
        <authorList>
            <person name="Steffen K."/>
            <person name="Cardenas P."/>
        </authorList>
    </citation>
    <scope>NUCLEOTIDE SEQUENCE</scope>
</reference>
<dbReference type="Proteomes" id="UP001174909">
    <property type="component" value="Unassembled WGS sequence"/>
</dbReference>
<dbReference type="AlphaFoldDB" id="A0AA35TAR8"/>
<organism evidence="3 4">
    <name type="scientific">Geodia barretti</name>
    <name type="common">Barrett's horny sponge</name>
    <dbReference type="NCBI Taxonomy" id="519541"/>
    <lineage>
        <taxon>Eukaryota</taxon>
        <taxon>Metazoa</taxon>
        <taxon>Porifera</taxon>
        <taxon>Demospongiae</taxon>
        <taxon>Heteroscleromorpha</taxon>
        <taxon>Tetractinellida</taxon>
        <taxon>Astrophorina</taxon>
        <taxon>Geodiidae</taxon>
        <taxon>Geodia</taxon>
    </lineage>
</organism>
<feature type="chain" id="PRO_5041276194" evidence="2">
    <location>
        <begin position="28"/>
        <end position="148"/>
    </location>
</feature>
<dbReference type="EMBL" id="CASHTH010003430">
    <property type="protein sequence ID" value="CAI8044880.1"/>
    <property type="molecule type" value="Genomic_DNA"/>
</dbReference>
<feature type="coiled-coil region" evidence="1">
    <location>
        <begin position="48"/>
        <end position="110"/>
    </location>
</feature>